<feature type="compositionally biased region" description="Basic and acidic residues" evidence="1">
    <location>
        <begin position="945"/>
        <end position="980"/>
    </location>
</feature>
<feature type="compositionally biased region" description="Low complexity" evidence="1">
    <location>
        <begin position="677"/>
        <end position="689"/>
    </location>
</feature>
<feature type="compositionally biased region" description="Polar residues" evidence="1">
    <location>
        <begin position="494"/>
        <end position="515"/>
    </location>
</feature>
<keyword evidence="3" id="KW-1185">Reference proteome</keyword>
<feature type="region of interest" description="Disordered" evidence="1">
    <location>
        <begin position="379"/>
        <end position="423"/>
    </location>
</feature>
<evidence type="ECO:0000256" key="1">
    <source>
        <dbReference type="SAM" id="MobiDB-lite"/>
    </source>
</evidence>
<comment type="caution">
    <text evidence="2">The sequence shown here is derived from an EMBL/GenBank/DDBJ whole genome shotgun (WGS) entry which is preliminary data.</text>
</comment>
<feature type="region of interest" description="Disordered" evidence="1">
    <location>
        <begin position="141"/>
        <end position="208"/>
    </location>
</feature>
<feature type="region of interest" description="Disordered" evidence="1">
    <location>
        <begin position="784"/>
        <end position="1130"/>
    </location>
</feature>
<organism evidence="2 3">
    <name type="scientific">Emergomyces pasteurianus Ep9510</name>
    <dbReference type="NCBI Taxonomy" id="1447872"/>
    <lineage>
        <taxon>Eukaryota</taxon>
        <taxon>Fungi</taxon>
        <taxon>Dikarya</taxon>
        <taxon>Ascomycota</taxon>
        <taxon>Pezizomycotina</taxon>
        <taxon>Eurotiomycetes</taxon>
        <taxon>Eurotiomycetidae</taxon>
        <taxon>Onygenales</taxon>
        <taxon>Ajellomycetaceae</taxon>
        <taxon>Emergomyces</taxon>
    </lineage>
</organism>
<feature type="compositionally biased region" description="Basic and acidic residues" evidence="1">
    <location>
        <begin position="383"/>
        <end position="399"/>
    </location>
</feature>
<sequence>MVLLRLTVKVFPREQLRQPSTKDRAADDDVARPATTFLIVVWRPEEVTLGKLAYMIQEKWKRLKPDAAPLEIRKLVDDKHEEDTLDAELTVADVFVDSGKALADGLDQRGAIRVIQQPGRPERYGSVLQDWAAVANNYARAPPPLFSDPPRNERRPTTPKFSRGPVPGPSHAAQHPGSDYAVPSTESGEERSNRQDNHTHASPILIEDSQKSRDFASYTCKNPDLPNDELPTSTEIRPGSFLLTREEQIGYGGTIMDALRYNYAKQEAAMHDMDRQVSIGARLTPARTLAPDACLSNPKLRSTSSTNNLKVIGAKKRQVDIDDIYAIPSTGQESKNANKPQSTKRQRRTISRSDELRQHNLETSLVSPGNEANNAIVLDSDIGEDKPTSQVQGDDKNMAIDHQSSVRRGTRKSSIRGPGRKSMAVKLSLTSAENTKTSTQETAATKIQLKKQTPVTIADSDIEIVEGPEPPQASKGGQGSGHPPGGNRDEANRNSEYATNSTNKSSTPMSGTYQLTHLDAKTSKPIYSDIVDSDISDDDAGAIASGERNEPRTAPHETTPQKTVCAPVDTRHTSGDDSMPKSPTQNGIGALGLSLDRESNSRRPSHSSPSRPLGPQESGFGVPMRRGMSTTPAFPRPRPSSQVPTEHRGSVLESEKSGSSEAHGASLLPALRSAQKSSPRTVSTRRSVSFLDDPKVDQQSTPASASSVKVGNTMYPAGVTPEWVEWMRTDGELQKKIDEGRLQGKSENYCECVGEVKHFAAKLYHAKVSKIGYRINKYERDLKRAKKILQNHPEEGHPAESQPAVSHGGKDRRPEEESGETNNNDMGASNESQSKSQGQGRTGLSNSSQEDSRDLRKLRTGNSPDGSGSKSSMASPSPNMPSTPGLALPVSSPSAKDNAPSVKHAEEKKALADEHGLKRKAPKSESGDALNGAEHPLSGCGTHPSEPELGPKEMNAHMLDQDRSGKPEQRNGKTPVRDGNTHMSSSDSSSSGSDSDSESDSNLMASKGRNGKSPALPPPGGSARRALITPFRDLKKNWPQTDNWLSDGVSPAENTRISDTVGFETPSFSQPAPSTRQSNPHTNGGFHPRGRATLKTLIQSQKGSEDESSAKNTSENESLQGGKAPYTGFNILRRAGFM</sequence>
<proteinExistence type="predicted"/>
<gene>
    <name evidence="2" type="ORF">AJ78_02752</name>
</gene>
<feature type="compositionally biased region" description="Polar residues" evidence="1">
    <location>
        <begin position="1110"/>
        <end position="1119"/>
    </location>
</feature>
<feature type="compositionally biased region" description="Acidic residues" evidence="1">
    <location>
        <begin position="531"/>
        <end position="540"/>
    </location>
</feature>
<feature type="compositionally biased region" description="Low complexity" evidence="1">
    <location>
        <begin position="862"/>
        <end position="884"/>
    </location>
</feature>
<feature type="compositionally biased region" description="Low complexity" evidence="1">
    <location>
        <begin position="984"/>
        <end position="994"/>
    </location>
</feature>
<feature type="region of interest" description="Disordered" evidence="1">
    <location>
        <begin position="330"/>
        <end position="359"/>
    </location>
</feature>
<evidence type="ECO:0000313" key="3">
    <source>
        <dbReference type="Proteomes" id="UP000182235"/>
    </source>
</evidence>
<feature type="compositionally biased region" description="Polar residues" evidence="1">
    <location>
        <begin position="820"/>
        <end position="849"/>
    </location>
</feature>
<feature type="compositionally biased region" description="Basic and acidic residues" evidence="1">
    <location>
        <begin position="903"/>
        <end position="926"/>
    </location>
</feature>
<feature type="compositionally biased region" description="Basic and acidic residues" evidence="1">
    <location>
        <begin position="188"/>
        <end position="199"/>
    </location>
</feature>
<dbReference type="AlphaFoldDB" id="A0A1J9QMJ6"/>
<dbReference type="VEuPathDB" id="FungiDB:AJ78_02752"/>
<feature type="compositionally biased region" description="Polar residues" evidence="1">
    <location>
        <begin position="697"/>
        <end position="710"/>
    </location>
</feature>
<feature type="compositionally biased region" description="Polar residues" evidence="1">
    <location>
        <begin position="1066"/>
        <end position="1082"/>
    </location>
</feature>
<dbReference type="Proteomes" id="UP000182235">
    <property type="component" value="Unassembled WGS sequence"/>
</dbReference>
<feature type="compositionally biased region" description="Polar residues" evidence="1">
    <location>
        <begin position="330"/>
        <end position="341"/>
    </location>
</feature>
<feature type="compositionally biased region" description="Basic and acidic residues" evidence="1">
    <location>
        <begin position="569"/>
        <end position="579"/>
    </location>
</feature>
<evidence type="ECO:0000313" key="2">
    <source>
        <dbReference type="EMBL" id="OJD17108.1"/>
    </source>
</evidence>
<dbReference type="OrthoDB" id="4227586at2759"/>
<evidence type="ECO:0008006" key="4">
    <source>
        <dbReference type="Google" id="ProtNLM"/>
    </source>
</evidence>
<reference evidence="2 3" key="1">
    <citation type="submission" date="2015-07" db="EMBL/GenBank/DDBJ databases">
        <title>Emmonsia species relationships and genome sequence.</title>
        <authorList>
            <consortium name="The Broad Institute Genomics Platform"/>
            <person name="Cuomo C.A."/>
            <person name="Munoz J.F."/>
            <person name="Imamovic A."/>
            <person name="Priest M.E."/>
            <person name="Young S."/>
            <person name="Clay O.K."/>
            <person name="McEwen J.G."/>
        </authorList>
    </citation>
    <scope>NUCLEOTIDE SEQUENCE [LARGE SCALE GENOMIC DNA]</scope>
    <source>
        <strain evidence="2 3">UAMH 9510</strain>
    </source>
</reference>
<feature type="region of interest" description="Disordered" evidence="1">
    <location>
        <begin position="466"/>
        <end position="714"/>
    </location>
</feature>
<dbReference type="EMBL" id="LGRN01000079">
    <property type="protein sequence ID" value="OJD17108.1"/>
    <property type="molecule type" value="Genomic_DNA"/>
</dbReference>
<feature type="compositionally biased region" description="Basic and acidic residues" evidence="1">
    <location>
        <begin position="645"/>
        <end position="658"/>
    </location>
</feature>
<accession>A0A1J9QMJ6</accession>
<protein>
    <recommendedName>
        <fullName evidence="4">Nucleolar protein Dnt1-like N-terminal domain-containing protein</fullName>
    </recommendedName>
</protein>
<name>A0A1J9QMJ6_9EURO</name>
<dbReference type="STRING" id="1447872.A0A1J9QMJ6"/>